<feature type="compositionally biased region" description="Acidic residues" evidence="1">
    <location>
        <begin position="178"/>
        <end position="201"/>
    </location>
</feature>
<proteinExistence type="predicted"/>
<name>A0A9P4JBE1_9PLEO</name>
<dbReference type="Proteomes" id="UP000799536">
    <property type="component" value="Unassembled WGS sequence"/>
</dbReference>
<evidence type="ECO:0000256" key="1">
    <source>
        <dbReference type="SAM" id="MobiDB-lite"/>
    </source>
</evidence>
<comment type="caution">
    <text evidence="2">The sequence shown here is derived from an EMBL/GenBank/DDBJ whole genome shotgun (WGS) entry which is preliminary data.</text>
</comment>
<gene>
    <name evidence="2" type="ORF">GQ43DRAFT_445345</name>
</gene>
<dbReference type="EMBL" id="ML994452">
    <property type="protein sequence ID" value="KAF2196188.1"/>
    <property type="molecule type" value="Genomic_DNA"/>
</dbReference>
<dbReference type="AlphaFoldDB" id="A0A9P4JBE1"/>
<feature type="compositionally biased region" description="Pro residues" evidence="1">
    <location>
        <begin position="1"/>
        <end position="17"/>
    </location>
</feature>
<feature type="region of interest" description="Disordered" evidence="1">
    <location>
        <begin position="107"/>
        <end position="225"/>
    </location>
</feature>
<keyword evidence="3" id="KW-1185">Reference proteome</keyword>
<sequence>MPPSNPPPPHPRSPAAPIPSTSSPHSIHKRRPGYGQGESTADRRERERAATILGSMEMLMWWSNSRNESLAQTTLHFESIVHNIPPEDQSPIAWHDEYELTDQQRILMRQDRAKQAAANSPASKSKSSSKSKSKTSVPETVKSPSTKKTSGDMPSRRDEMHRRRSGKEKEEDIRMAEDGEEEEEEEEEDEDEDEDEEDSGEGSEGLYSAPGGEKGAVQGQQKSKT</sequence>
<organism evidence="2 3">
    <name type="scientific">Delitschia confertaspora ATCC 74209</name>
    <dbReference type="NCBI Taxonomy" id="1513339"/>
    <lineage>
        <taxon>Eukaryota</taxon>
        <taxon>Fungi</taxon>
        <taxon>Dikarya</taxon>
        <taxon>Ascomycota</taxon>
        <taxon>Pezizomycotina</taxon>
        <taxon>Dothideomycetes</taxon>
        <taxon>Pleosporomycetidae</taxon>
        <taxon>Pleosporales</taxon>
        <taxon>Delitschiaceae</taxon>
        <taxon>Delitschia</taxon>
    </lineage>
</organism>
<protein>
    <submittedName>
        <fullName evidence="2">Uncharacterized protein</fullName>
    </submittedName>
</protein>
<accession>A0A9P4JBE1</accession>
<evidence type="ECO:0000313" key="3">
    <source>
        <dbReference type="Proteomes" id="UP000799536"/>
    </source>
</evidence>
<feature type="region of interest" description="Disordered" evidence="1">
    <location>
        <begin position="1"/>
        <end position="46"/>
    </location>
</feature>
<evidence type="ECO:0000313" key="2">
    <source>
        <dbReference type="EMBL" id="KAF2196188.1"/>
    </source>
</evidence>
<reference evidence="2" key="1">
    <citation type="journal article" date="2020" name="Stud. Mycol.">
        <title>101 Dothideomycetes genomes: a test case for predicting lifestyles and emergence of pathogens.</title>
        <authorList>
            <person name="Haridas S."/>
            <person name="Albert R."/>
            <person name="Binder M."/>
            <person name="Bloem J."/>
            <person name="Labutti K."/>
            <person name="Salamov A."/>
            <person name="Andreopoulos B."/>
            <person name="Baker S."/>
            <person name="Barry K."/>
            <person name="Bills G."/>
            <person name="Bluhm B."/>
            <person name="Cannon C."/>
            <person name="Castanera R."/>
            <person name="Culley D."/>
            <person name="Daum C."/>
            <person name="Ezra D."/>
            <person name="Gonzalez J."/>
            <person name="Henrissat B."/>
            <person name="Kuo A."/>
            <person name="Liang C."/>
            <person name="Lipzen A."/>
            <person name="Lutzoni F."/>
            <person name="Magnuson J."/>
            <person name="Mondo S."/>
            <person name="Nolan M."/>
            <person name="Ohm R."/>
            <person name="Pangilinan J."/>
            <person name="Park H.-J."/>
            <person name="Ramirez L."/>
            <person name="Alfaro M."/>
            <person name="Sun H."/>
            <person name="Tritt A."/>
            <person name="Yoshinaga Y."/>
            <person name="Zwiers L.-H."/>
            <person name="Turgeon B."/>
            <person name="Goodwin S."/>
            <person name="Spatafora J."/>
            <person name="Crous P."/>
            <person name="Grigoriev I."/>
        </authorList>
    </citation>
    <scope>NUCLEOTIDE SEQUENCE</scope>
    <source>
        <strain evidence="2">ATCC 74209</strain>
    </source>
</reference>
<feature type="compositionally biased region" description="Low complexity" evidence="1">
    <location>
        <begin position="115"/>
        <end position="126"/>
    </location>
</feature>
<dbReference type="OrthoDB" id="5372011at2759"/>
<feature type="compositionally biased region" description="Basic and acidic residues" evidence="1">
    <location>
        <begin position="154"/>
        <end position="177"/>
    </location>
</feature>